<evidence type="ECO:0000313" key="8">
    <source>
        <dbReference type="EMBL" id="QJT09536.1"/>
    </source>
</evidence>
<dbReference type="PROSITE" id="PS50111">
    <property type="entry name" value="CHEMOTAXIS_TRANSDUC_2"/>
    <property type="match status" value="1"/>
</dbReference>
<gene>
    <name evidence="8" type="ORF">E8L03_11560</name>
</gene>
<dbReference type="InterPro" id="IPR003660">
    <property type="entry name" value="HAMP_dom"/>
</dbReference>
<comment type="similarity">
    <text evidence="2">Belongs to the methyl-accepting chemotaxis (MCP) protein family.</text>
</comment>
<reference evidence="8 9" key="1">
    <citation type="submission" date="2019-04" db="EMBL/GenBank/DDBJ databases">
        <title>Isolation and culture of sulfate reducing bacteria from the cold seep of the South China Sea.</title>
        <authorList>
            <person name="Sun C."/>
            <person name="Liu R."/>
        </authorList>
    </citation>
    <scope>NUCLEOTIDE SEQUENCE [LARGE SCALE GENOMIC DNA]</scope>
    <source>
        <strain evidence="8 9">CS1</strain>
    </source>
</reference>
<feature type="domain" description="HAMP" evidence="7">
    <location>
        <begin position="463"/>
        <end position="513"/>
    </location>
</feature>
<evidence type="ECO:0000256" key="3">
    <source>
        <dbReference type="PROSITE-ProRule" id="PRU00284"/>
    </source>
</evidence>
<proteinExistence type="inferred from homology"/>
<evidence type="ECO:0000256" key="2">
    <source>
        <dbReference type="ARBA" id="ARBA00029447"/>
    </source>
</evidence>
<dbReference type="InterPro" id="IPR004090">
    <property type="entry name" value="Chemotax_Me-accpt_rcpt"/>
</dbReference>
<dbReference type="PANTHER" id="PTHR43531">
    <property type="entry name" value="PROTEIN ICFG"/>
    <property type="match status" value="1"/>
</dbReference>
<accession>A0ABX6NH34</accession>
<dbReference type="InterPro" id="IPR051310">
    <property type="entry name" value="MCP_chemotaxis"/>
</dbReference>
<dbReference type="Gene3D" id="6.10.340.10">
    <property type="match status" value="1"/>
</dbReference>
<evidence type="ECO:0000313" key="9">
    <source>
        <dbReference type="Proteomes" id="UP000503251"/>
    </source>
</evidence>
<evidence type="ECO:0000256" key="4">
    <source>
        <dbReference type="SAM" id="MobiDB-lite"/>
    </source>
</evidence>
<keyword evidence="5" id="KW-1133">Transmembrane helix</keyword>
<keyword evidence="9" id="KW-1185">Reference proteome</keyword>
<feature type="domain" description="Methyl-accepting transducer" evidence="6">
    <location>
        <begin position="518"/>
        <end position="733"/>
    </location>
</feature>
<dbReference type="PANTHER" id="PTHR43531:SF11">
    <property type="entry name" value="METHYL-ACCEPTING CHEMOTAXIS PROTEIN 3"/>
    <property type="match status" value="1"/>
</dbReference>
<keyword evidence="3" id="KW-0807">Transducer</keyword>
<evidence type="ECO:0000256" key="1">
    <source>
        <dbReference type="ARBA" id="ARBA00022500"/>
    </source>
</evidence>
<sequence>MRLTIKLKLFAGFGLLLVLLAITAFIGINKLAGMNERLNSMADVSAEKVRLGARMNQNLLEISRAEKNIILSDTQEKVDEYTAYIENEREALLEREKRFDALTDAEGKVALKEFQDAFDEYYTVHKEVRTLGRLNSNVRALALSQSEAKEPFDRAAQAIQTVIDDLLAKLGQSADYQLQRSIHSLDLAIDISNSLGAVRRAEKNIILVPTVEEMKSYSDDISAKAQEIATMVSSLKPLVDGDAAASLSVFEKASASYLDVCDQVRDTALENGNNRAKALAWGKGRELLDAAQKQMTDIVTDNDADMERDQTLSDQNYATARNLMLALAAGAVLIGIVVSLWIAIGIGRGLTKAINVTKAVAIGDVEQDVEVTSHDEIGELLTSMRTLVEAEREAASIAESISVGELDVDLTERSEKDKLLLAMKDLLNAERSVKDVAESLAEGDLDVHVTQRSANDALIKAITRLIDAEKEIASVTERLADGDLRVHVTPRSDKDSLMRALGSMIAKLQTVISEVQSGAENVASGSEEMSASSEQLSQGATEQAAAVEECSSSMEEMGASIAQNADNARQTESIAAKAADDARGSGEAVAETVKAMKDIASKISIIEEIARQTDLLALNAAVEAARAGDHGKGFAVVAAEVRKLAERSQTAAAEINELSANSTAVAEKAGTLLEKLVPDIQKTSELVQEISASSTEQNAGAEEVNKALQQLDQIIQMNASSSEELASTSEELSAQAEQLHASIAFFRLDGSASEAGAKDLGKLAGGGNGKAKSRLALPRQGKNSAPPVDLGDEEGEDKEFERY</sequence>
<keyword evidence="1" id="KW-0145">Chemotaxis</keyword>
<feature type="transmembrane region" description="Helical" evidence="5">
    <location>
        <begin position="323"/>
        <end position="344"/>
    </location>
</feature>
<dbReference type="PROSITE" id="PS50885">
    <property type="entry name" value="HAMP"/>
    <property type="match status" value="2"/>
</dbReference>
<evidence type="ECO:0000259" key="7">
    <source>
        <dbReference type="PROSITE" id="PS50885"/>
    </source>
</evidence>
<protein>
    <submittedName>
        <fullName evidence="8">Methyl-accepting chemotaxis protein</fullName>
    </submittedName>
</protein>
<dbReference type="EMBL" id="CP039543">
    <property type="protein sequence ID" value="QJT09536.1"/>
    <property type="molecule type" value="Genomic_DNA"/>
</dbReference>
<feature type="domain" description="HAMP" evidence="7">
    <location>
        <begin position="344"/>
        <end position="396"/>
    </location>
</feature>
<keyword evidence="5" id="KW-0812">Transmembrane</keyword>
<dbReference type="InterPro" id="IPR004089">
    <property type="entry name" value="MCPsignal_dom"/>
</dbReference>
<evidence type="ECO:0000256" key="5">
    <source>
        <dbReference type="SAM" id="Phobius"/>
    </source>
</evidence>
<keyword evidence="5" id="KW-0472">Membrane</keyword>
<dbReference type="Pfam" id="PF00672">
    <property type="entry name" value="HAMP"/>
    <property type="match status" value="1"/>
</dbReference>
<dbReference type="RefSeq" id="WP_171267445.1">
    <property type="nucleotide sequence ID" value="NZ_CP039543.1"/>
</dbReference>
<dbReference type="Proteomes" id="UP000503251">
    <property type="component" value="Chromosome"/>
</dbReference>
<evidence type="ECO:0000259" key="6">
    <source>
        <dbReference type="PROSITE" id="PS50111"/>
    </source>
</evidence>
<dbReference type="SUPFAM" id="SSF58104">
    <property type="entry name" value="Methyl-accepting chemotaxis protein (MCP) signaling domain"/>
    <property type="match status" value="1"/>
</dbReference>
<name>A0ABX6NH34_9BACT</name>
<feature type="region of interest" description="Disordered" evidence="4">
    <location>
        <begin position="757"/>
        <end position="803"/>
    </location>
</feature>
<dbReference type="Pfam" id="PF12729">
    <property type="entry name" value="4HB_MCP_1"/>
    <property type="match status" value="1"/>
</dbReference>
<feature type="compositionally biased region" description="Acidic residues" evidence="4">
    <location>
        <begin position="790"/>
        <end position="803"/>
    </location>
</feature>
<dbReference type="SMART" id="SM00283">
    <property type="entry name" value="MA"/>
    <property type="match status" value="1"/>
</dbReference>
<dbReference type="SMART" id="SM00304">
    <property type="entry name" value="HAMP"/>
    <property type="match status" value="2"/>
</dbReference>
<dbReference type="CDD" id="cd06225">
    <property type="entry name" value="HAMP"/>
    <property type="match status" value="1"/>
</dbReference>
<dbReference type="InterPro" id="IPR024478">
    <property type="entry name" value="HlyB_4HB_MCP"/>
</dbReference>
<dbReference type="Gene3D" id="1.10.287.950">
    <property type="entry name" value="Methyl-accepting chemotaxis protein"/>
    <property type="match status" value="1"/>
</dbReference>
<dbReference type="PRINTS" id="PR00260">
    <property type="entry name" value="CHEMTRNSDUCR"/>
</dbReference>
<dbReference type="Pfam" id="PF00015">
    <property type="entry name" value="MCPsignal"/>
    <property type="match status" value="1"/>
</dbReference>
<organism evidence="8 9">
    <name type="scientific">Oceanidesulfovibrio marinus</name>
    <dbReference type="NCBI Taxonomy" id="370038"/>
    <lineage>
        <taxon>Bacteria</taxon>
        <taxon>Pseudomonadati</taxon>
        <taxon>Thermodesulfobacteriota</taxon>
        <taxon>Desulfovibrionia</taxon>
        <taxon>Desulfovibrionales</taxon>
        <taxon>Desulfovibrionaceae</taxon>
        <taxon>Oceanidesulfovibrio</taxon>
    </lineage>
</organism>